<evidence type="ECO:0000313" key="9">
    <source>
        <dbReference type="Proteomes" id="UP000467636"/>
    </source>
</evidence>
<dbReference type="InterPro" id="IPR046373">
    <property type="entry name" value="Acyl-CoA_Oxase/DH_mid-dom_sf"/>
</dbReference>
<comment type="cofactor">
    <cofactor evidence="1">
        <name>FAD</name>
        <dbReference type="ChEBI" id="CHEBI:57692"/>
    </cofactor>
</comment>
<dbReference type="Gene3D" id="2.40.110.10">
    <property type="entry name" value="Butyryl-CoA Dehydrogenase, subunit A, domain 2"/>
    <property type="match status" value="1"/>
</dbReference>
<dbReference type="InterPro" id="IPR036250">
    <property type="entry name" value="AcylCo_DH-like_C"/>
</dbReference>
<dbReference type="SUPFAM" id="SSF56645">
    <property type="entry name" value="Acyl-CoA dehydrogenase NM domain-like"/>
    <property type="match status" value="1"/>
</dbReference>
<keyword evidence="9" id="KW-1185">Reference proteome</keyword>
<dbReference type="GO" id="GO:0050660">
    <property type="term" value="F:flavin adenine dinucleotide binding"/>
    <property type="evidence" value="ECO:0007669"/>
    <property type="project" value="InterPro"/>
</dbReference>
<dbReference type="AlphaFoldDB" id="A0AAD1HUP4"/>
<feature type="domain" description="Acyl-CoA dehydrogenase/oxidase C-terminal" evidence="7">
    <location>
        <begin position="218"/>
        <end position="351"/>
    </location>
</feature>
<dbReference type="PANTHER" id="PTHR43884">
    <property type="entry name" value="ACYL-COA DEHYDROGENASE"/>
    <property type="match status" value="1"/>
</dbReference>
<evidence type="ECO:0000256" key="2">
    <source>
        <dbReference type="ARBA" id="ARBA00009347"/>
    </source>
</evidence>
<dbReference type="Gene3D" id="1.20.140.10">
    <property type="entry name" value="Butyryl-CoA Dehydrogenase, subunit A, domain 3"/>
    <property type="match status" value="1"/>
</dbReference>
<dbReference type="InterPro" id="IPR009100">
    <property type="entry name" value="AcylCoA_DH/oxidase_NM_dom_sf"/>
</dbReference>
<gene>
    <name evidence="8" type="ORF">MTER_05960</name>
</gene>
<dbReference type="Proteomes" id="UP000467636">
    <property type="component" value="Chromosome"/>
</dbReference>
<keyword evidence="5" id="KW-0560">Oxidoreductase</keyword>
<evidence type="ECO:0000256" key="6">
    <source>
        <dbReference type="SAM" id="MobiDB-lite"/>
    </source>
</evidence>
<keyword evidence="4" id="KW-0274">FAD</keyword>
<reference evidence="8 9" key="1">
    <citation type="journal article" date="2019" name="Emerg. Microbes Infect.">
        <title>Comprehensive subspecies identification of 175 nontuberculous mycobacteria species based on 7547 genomic profiles.</title>
        <authorList>
            <person name="Matsumoto Y."/>
            <person name="Kinjo T."/>
            <person name="Motooka D."/>
            <person name="Nabeya D."/>
            <person name="Jung N."/>
            <person name="Uechi K."/>
            <person name="Horii T."/>
            <person name="Iida T."/>
            <person name="Fujita J."/>
            <person name="Nakamura S."/>
        </authorList>
    </citation>
    <scope>NUCLEOTIDE SEQUENCE [LARGE SCALE GENOMIC DNA]</scope>
    <source>
        <strain evidence="8 9">JCM 12143</strain>
    </source>
</reference>
<dbReference type="InterPro" id="IPR037069">
    <property type="entry name" value="AcylCoA_DH/ox_N_sf"/>
</dbReference>
<dbReference type="RefSeq" id="WP_085261688.1">
    <property type="nucleotide sequence ID" value="NZ_AP022564.1"/>
</dbReference>
<protein>
    <submittedName>
        <fullName evidence="8">Acyl-CoA dehydrogenase</fullName>
    </submittedName>
</protein>
<sequence length="356" mass="37979">MLLEFDDDQRLWQGTVRDVVGKQCTPSLVRSVAEAETGGSARLDEGEAKLGPPHDAGADSAIDSLWKVYVDLGWTELHEPETAVELAIVLEELGRATDPTPFLATMTQFAPLVGEHHRGDGSAGAAIFGGVSAHRNAAGWVLEGTALNVLDGDRADRLAVVAEAGVFVVDAAAVTTRRASVFDPTLHVADVSFTGVEVPDTARVRVDVDRARHVALTGMAMTMVGACQRILDLALEHVRGRQQFGVPIGSFQAVQHKAADMHVAIERARALAYFAALTIAADDPRRRMASAMAKAAAGECQSVVFRHGLQLFGAMGFTWENDLQFALKRAKAGELMLGGAAQHRAAIAEEYLATHV</sequence>
<dbReference type="EMBL" id="AP022564">
    <property type="protein sequence ID" value="BBX21185.1"/>
    <property type="molecule type" value="Genomic_DNA"/>
</dbReference>
<dbReference type="GO" id="GO:0003995">
    <property type="term" value="F:acyl-CoA dehydrogenase activity"/>
    <property type="evidence" value="ECO:0007669"/>
    <property type="project" value="TreeGrafter"/>
</dbReference>
<dbReference type="SUPFAM" id="SSF47203">
    <property type="entry name" value="Acyl-CoA dehydrogenase C-terminal domain-like"/>
    <property type="match status" value="1"/>
</dbReference>
<accession>A0AAD1HUP4</accession>
<evidence type="ECO:0000256" key="3">
    <source>
        <dbReference type="ARBA" id="ARBA00022630"/>
    </source>
</evidence>
<name>A0AAD1HUP4_9MYCO</name>
<organism evidence="8 9">
    <name type="scientific">Mycolicibacter terrae</name>
    <dbReference type="NCBI Taxonomy" id="1788"/>
    <lineage>
        <taxon>Bacteria</taxon>
        <taxon>Bacillati</taxon>
        <taxon>Actinomycetota</taxon>
        <taxon>Actinomycetes</taxon>
        <taxon>Mycobacteriales</taxon>
        <taxon>Mycobacteriaceae</taxon>
        <taxon>Mycolicibacter</taxon>
    </lineage>
</organism>
<dbReference type="Pfam" id="PF00441">
    <property type="entry name" value="Acyl-CoA_dh_1"/>
    <property type="match status" value="1"/>
</dbReference>
<evidence type="ECO:0000256" key="1">
    <source>
        <dbReference type="ARBA" id="ARBA00001974"/>
    </source>
</evidence>
<feature type="region of interest" description="Disordered" evidence="6">
    <location>
        <begin position="33"/>
        <end position="56"/>
    </location>
</feature>
<keyword evidence="3" id="KW-0285">Flavoprotein</keyword>
<evidence type="ECO:0000313" key="8">
    <source>
        <dbReference type="EMBL" id="BBX21185.1"/>
    </source>
</evidence>
<evidence type="ECO:0000256" key="4">
    <source>
        <dbReference type="ARBA" id="ARBA00022827"/>
    </source>
</evidence>
<comment type="similarity">
    <text evidence="2">Belongs to the acyl-CoA dehydrogenase family.</text>
</comment>
<proteinExistence type="inferred from homology"/>
<evidence type="ECO:0000256" key="5">
    <source>
        <dbReference type="ARBA" id="ARBA00023002"/>
    </source>
</evidence>
<dbReference type="PANTHER" id="PTHR43884:SF20">
    <property type="entry name" value="ACYL-COA DEHYDROGENASE FADE28"/>
    <property type="match status" value="1"/>
</dbReference>
<dbReference type="InterPro" id="IPR009075">
    <property type="entry name" value="AcylCo_DH/oxidase_C"/>
</dbReference>
<dbReference type="Gene3D" id="1.10.540.10">
    <property type="entry name" value="Acyl-CoA dehydrogenase/oxidase, N-terminal domain"/>
    <property type="match status" value="1"/>
</dbReference>
<evidence type="ECO:0000259" key="7">
    <source>
        <dbReference type="Pfam" id="PF00441"/>
    </source>
</evidence>